<dbReference type="InterPro" id="IPR044068">
    <property type="entry name" value="CB"/>
</dbReference>
<dbReference type="Gene3D" id="1.10.150.130">
    <property type="match status" value="1"/>
</dbReference>
<organism evidence="7 8">
    <name type="scientific">Conexibacter arvalis</name>
    <dbReference type="NCBI Taxonomy" id="912552"/>
    <lineage>
        <taxon>Bacteria</taxon>
        <taxon>Bacillati</taxon>
        <taxon>Actinomycetota</taxon>
        <taxon>Thermoleophilia</taxon>
        <taxon>Solirubrobacterales</taxon>
        <taxon>Conexibacteraceae</taxon>
        <taxon>Conexibacter</taxon>
    </lineage>
</organism>
<proteinExistence type="inferred from homology"/>
<keyword evidence="8" id="KW-1185">Reference proteome</keyword>
<dbReference type="RefSeq" id="WP_183339588.1">
    <property type="nucleotide sequence ID" value="NZ_JACHNU010000001.1"/>
</dbReference>
<gene>
    <name evidence="7" type="ORF">BDZ31_001002</name>
</gene>
<accession>A0A840I941</accession>
<dbReference type="InterPro" id="IPR050090">
    <property type="entry name" value="Tyrosine_recombinase_XerCD"/>
</dbReference>
<dbReference type="GO" id="GO:0006310">
    <property type="term" value="P:DNA recombination"/>
    <property type="evidence" value="ECO:0007669"/>
    <property type="project" value="UniProtKB-KW"/>
</dbReference>
<dbReference type="CDD" id="cd01189">
    <property type="entry name" value="INT_ICEBs1_C_like"/>
    <property type="match status" value="1"/>
</dbReference>
<reference evidence="7 8" key="1">
    <citation type="submission" date="2020-08" db="EMBL/GenBank/DDBJ databases">
        <title>Genomic Encyclopedia of Archaeal and Bacterial Type Strains, Phase II (KMG-II): from individual species to whole genera.</title>
        <authorList>
            <person name="Goeker M."/>
        </authorList>
    </citation>
    <scope>NUCLEOTIDE SEQUENCE [LARGE SCALE GENOMIC DNA]</scope>
    <source>
        <strain evidence="7 8">DSM 23288</strain>
    </source>
</reference>
<dbReference type="EMBL" id="JACHNU010000001">
    <property type="protein sequence ID" value="MBB4661429.1"/>
    <property type="molecule type" value="Genomic_DNA"/>
</dbReference>
<evidence type="ECO:0000256" key="4">
    <source>
        <dbReference type="PROSITE-ProRule" id="PRU01248"/>
    </source>
</evidence>
<evidence type="ECO:0000313" key="8">
    <source>
        <dbReference type="Proteomes" id="UP000585272"/>
    </source>
</evidence>
<evidence type="ECO:0000256" key="3">
    <source>
        <dbReference type="ARBA" id="ARBA00023172"/>
    </source>
</evidence>
<dbReference type="Pfam" id="PF00589">
    <property type="entry name" value="Phage_integrase"/>
    <property type="match status" value="1"/>
</dbReference>
<evidence type="ECO:0000256" key="1">
    <source>
        <dbReference type="ARBA" id="ARBA00008857"/>
    </source>
</evidence>
<dbReference type="GO" id="GO:0015074">
    <property type="term" value="P:DNA integration"/>
    <property type="evidence" value="ECO:0007669"/>
    <property type="project" value="InterPro"/>
</dbReference>
<dbReference type="PROSITE" id="PS51900">
    <property type="entry name" value="CB"/>
    <property type="match status" value="1"/>
</dbReference>
<dbReference type="InterPro" id="IPR013762">
    <property type="entry name" value="Integrase-like_cat_sf"/>
</dbReference>
<dbReference type="PROSITE" id="PS51898">
    <property type="entry name" value="TYR_RECOMBINASE"/>
    <property type="match status" value="1"/>
</dbReference>
<dbReference type="AlphaFoldDB" id="A0A840I941"/>
<dbReference type="GO" id="GO:0003677">
    <property type="term" value="F:DNA binding"/>
    <property type="evidence" value="ECO:0007669"/>
    <property type="project" value="UniProtKB-UniRule"/>
</dbReference>
<comment type="similarity">
    <text evidence="1">Belongs to the 'phage' integrase family.</text>
</comment>
<name>A0A840I941_9ACTN</name>
<protein>
    <submittedName>
        <fullName evidence="7">Integrase</fullName>
    </submittedName>
</protein>
<dbReference type="PANTHER" id="PTHR30349:SF64">
    <property type="entry name" value="PROPHAGE INTEGRASE INTD-RELATED"/>
    <property type="match status" value="1"/>
</dbReference>
<feature type="domain" description="Tyr recombinase" evidence="5">
    <location>
        <begin position="198"/>
        <end position="389"/>
    </location>
</feature>
<keyword evidence="3" id="KW-0233">DNA recombination</keyword>
<keyword evidence="2 4" id="KW-0238">DNA-binding</keyword>
<sequence>MPRTSLTNPERTVRSVRRIAGTGSLLVRRLADGTEAWYGSWYTAGRRVKRHLGPKRQRGERTGLTEAQAEVELRRLIFETEDDLPVMGEPLTITELGARYIKNSERRGRKRASRENIDCNLRNHIVPFFGDRPVHQYRPEDILDLMSVLEAKDLAPRTIRGVISTISALFNFAMTPQRRWVRSNPCHGIELPAIPEPAEIRYLTLPEVDRLLAHTQPGDCQDLDHALYMTAVMTGLRQGELIALRWRDVDWNANRIRVRRNYSRGEFGTPKSRRSSRSVPMISRLADELRTVYGRTHRRDPDDLVFAHPATGGVLAKCSVYRRMQQTLKAAGLDTRHRFHDLRHTFGTHMAATGVPMRTLQEWMGHRDIATTQRYADYAPSPHEEEMVAAAFGREARSAGAEVPLRLVE</sequence>
<dbReference type="PANTHER" id="PTHR30349">
    <property type="entry name" value="PHAGE INTEGRASE-RELATED"/>
    <property type="match status" value="1"/>
</dbReference>
<dbReference type="InterPro" id="IPR011010">
    <property type="entry name" value="DNA_brk_join_enz"/>
</dbReference>
<evidence type="ECO:0000259" key="5">
    <source>
        <dbReference type="PROSITE" id="PS51898"/>
    </source>
</evidence>
<dbReference type="Gene3D" id="1.10.443.10">
    <property type="entry name" value="Intergrase catalytic core"/>
    <property type="match status" value="1"/>
</dbReference>
<feature type="domain" description="Core-binding (CB)" evidence="6">
    <location>
        <begin position="91"/>
        <end position="174"/>
    </location>
</feature>
<comment type="caution">
    <text evidence="7">The sequence shown here is derived from an EMBL/GenBank/DDBJ whole genome shotgun (WGS) entry which is preliminary data.</text>
</comment>
<dbReference type="SUPFAM" id="SSF56349">
    <property type="entry name" value="DNA breaking-rejoining enzymes"/>
    <property type="match status" value="1"/>
</dbReference>
<evidence type="ECO:0000256" key="2">
    <source>
        <dbReference type="ARBA" id="ARBA00023125"/>
    </source>
</evidence>
<dbReference type="InterPro" id="IPR002104">
    <property type="entry name" value="Integrase_catalytic"/>
</dbReference>
<evidence type="ECO:0000259" key="6">
    <source>
        <dbReference type="PROSITE" id="PS51900"/>
    </source>
</evidence>
<dbReference type="InterPro" id="IPR010998">
    <property type="entry name" value="Integrase_recombinase_N"/>
</dbReference>
<dbReference type="Proteomes" id="UP000585272">
    <property type="component" value="Unassembled WGS sequence"/>
</dbReference>
<evidence type="ECO:0000313" key="7">
    <source>
        <dbReference type="EMBL" id="MBB4661429.1"/>
    </source>
</evidence>